<reference evidence="1 2" key="1">
    <citation type="submission" date="2021-06" db="EMBL/GenBank/DDBJ databases">
        <authorList>
            <person name="Kallberg Y."/>
            <person name="Tangrot J."/>
            <person name="Rosling A."/>
        </authorList>
    </citation>
    <scope>NUCLEOTIDE SEQUENCE [LARGE SCALE GENOMIC DNA]</scope>
    <source>
        <strain evidence="1 2">120-4 pot B 10/14</strain>
    </source>
</reference>
<organism evidence="1 2">
    <name type="scientific">Gigaspora margarita</name>
    <dbReference type="NCBI Taxonomy" id="4874"/>
    <lineage>
        <taxon>Eukaryota</taxon>
        <taxon>Fungi</taxon>
        <taxon>Fungi incertae sedis</taxon>
        <taxon>Mucoromycota</taxon>
        <taxon>Glomeromycotina</taxon>
        <taxon>Glomeromycetes</taxon>
        <taxon>Diversisporales</taxon>
        <taxon>Gigasporaceae</taxon>
        <taxon>Gigaspora</taxon>
    </lineage>
</organism>
<evidence type="ECO:0000313" key="2">
    <source>
        <dbReference type="Proteomes" id="UP000789901"/>
    </source>
</evidence>
<keyword evidence="2" id="KW-1185">Reference proteome</keyword>
<protein>
    <submittedName>
        <fullName evidence="1">44576_t:CDS:1</fullName>
    </submittedName>
</protein>
<comment type="caution">
    <text evidence="1">The sequence shown here is derived from an EMBL/GenBank/DDBJ whole genome shotgun (WGS) entry which is preliminary data.</text>
</comment>
<sequence>KNNEAYQVIKKVTEMDRVDKVIKPGHDNNINIKEKNLKNCKNIAKIDSTNELN</sequence>
<gene>
    <name evidence="1" type="ORF">GMARGA_LOCUS34555</name>
</gene>
<proteinExistence type="predicted"/>
<evidence type="ECO:0000313" key="1">
    <source>
        <dbReference type="EMBL" id="CAG8839673.1"/>
    </source>
</evidence>
<dbReference type="Proteomes" id="UP000789901">
    <property type="component" value="Unassembled WGS sequence"/>
</dbReference>
<name>A0ABN7WSD2_GIGMA</name>
<feature type="non-terminal residue" evidence="1">
    <location>
        <position position="1"/>
    </location>
</feature>
<accession>A0ABN7WSD2</accession>
<dbReference type="EMBL" id="CAJVQB010061003">
    <property type="protein sequence ID" value="CAG8839673.1"/>
    <property type="molecule type" value="Genomic_DNA"/>
</dbReference>